<organism evidence="3 4">
    <name type="scientific">Aphis craccivora</name>
    <name type="common">Cowpea aphid</name>
    <dbReference type="NCBI Taxonomy" id="307492"/>
    <lineage>
        <taxon>Eukaryota</taxon>
        <taxon>Metazoa</taxon>
        <taxon>Ecdysozoa</taxon>
        <taxon>Arthropoda</taxon>
        <taxon>Hexapoda</taxon>
        <taxon>Insecta</taxon>
        <taxon>Pterygota</taxon>
        <taxon>Neoptera</taxon>
        <taxon>Paraneoptera</taxon>
        <taxon>Hemiptera</taxon>
        <taxon>Sternorrhyncha</taxon>
        <taxon>Aphidomorpha</taxon>
        <taxon>Aphidoidea</taxon>
        <taxon>Aphididae</taxon>
        <taxon>Aphidini</taxon>
        <taxon>Aphis</taxon>
        <taxon>Aphis</taxon>
    </lineage>
</organism>
<dbReference type="Proteomes" id="UP000478052">
    <property type="component" value="Unassembled WGS sequence"/>
</dbReference>
<keyword evidence="2" id="KW-0472">Membrane</keyword>
<feature type="region of interest" description="Disordered" evidence="1">
    <location>
        <begin position="1"/>
        <end position="20"/>
    </location>
</feature>
<proteinExistence type="predicted"/>
<feature type="region of interest" description="Disordered" evidence="1">
    <location>
        <begin position="31"/>
        <end position="69"/>
    </location>
</feature>
<name>A0A6G0YSP5_APHCR</name>
<comment type="caution">
    <text evidence="3">The sequence shown here is derived from an EMBL/GenBank/DDBJ whole genome shotgun (WGS) entry which is preliminary data.</text>
</comment>
<accession>A0A6G0YSP5</accession>
<sequence>MKQSGAVYAVADTSKGGPLVSLRGGSVTKFFRQVSPPSSMGSHGYDRNEKNAENTDDDDDAEEAKRRKRIRRKENVKDEDSIRNHKYPELVWTKKPPLIRSSVSFTSSWTWVSIVNSLCFFLCITAGISGRDDKPRRRPSIVECFRAGLAILAVVGGRNVPDRLVLLIISPRAPPPTKPPCHAAYNMLTI</sequence>
<evidence type="ECO:0000256" key="2">
    <source>
        <dbReference type="SAM" id="Phobius"/>
    </source>
</evidence>
<dbReference type="EMBL" id="VUJU01002629">
    <property type="protein sequence ID" value="KAF0760593.1"/>
    <property type="molecule type" value="Genomic_DNA"/>
</dbReference>
<feature type="compositionally biased region" description="Basic and acidic residues" evidence="1">
    <location>
        <begin position="44"/>
        <end position="53"/>
    </location>
</feature>
<keyword evidence="4" id="KW-1185">Reference proteome</keyword>
<reference evidence="3 4" key="1">
    <citation type="submission" date="2019-08" db="EMBL/GenBank/DDBJ databases">
        <title>Whole genome of Aphis craccivora.</title>
        <authorList>
            <person name="Voronova N.V."/>
            <person name="Shulinski R.S."/>
            <person name="Bandarenka Y.V."/>
            <person name="Zhorov D.G."/>
            <person name="Warner D."/>
        </authorList>
    </citation>
    <scope>NUCLEOTIDE SEQUENCE [LARGE SCALE GENOMIC DNA]</scope>
    <source>
        <strain evidence="3">180601</strain>
        <tissue evidence="3">Whole Body</tissue>
    </source>
</reference>
<evidence type="ECO:0000313" key="3">
    <source>
        <dbReference type="EMBL" id="KAF0760593.1"/>
    </source>
</evidence>
<keyword evidence="2" id="KW-1133">Transmembrane helix</keyword>
<keyword evidence="2" id="KW-0812">Transmembrane</keyword>
<gene>
    <name evidence="3" type="ORF">FWK35_00029893</name>
</gene>
<feature type="transmembrane region" description="Helical" evidence="2">
    <location>
        <begin position="109"/>
        <end position="128"/>
    </location>
</feature>
<dbReference type="AlphaFoldDB" id="A0A6G0YSP5"/>
<evidence type="ECO:0000256" key="1">
    <source>
        <dbReference type="SAM" id="MobiDB-lite"/>
    </source>
</evidence>
<evidence type="ECO:0000313" key="4">
    <source>
        <dbReference type="Proteomes" id="UP000478052"/>
    </source>
</evidence>
<protein>
    <submittedName>
        <fullName evidence="3">Uncharacterized protein</fullName>
    </submittedName>
</protein>